<sequence>MSQRVRCPHCSERVYIDIERKVLRTRKKIGSLTDGYDRSAVCPDCNEKFACKIDDPIGGSW</sequence>
<evidence type="ECO:0000313" key="2">
    <source>
        <dbReference type="Proteomes" id="UP000250088"/>
    </source>
</evidence>
<reference evidence="2" key="1">
    <citation type="submission" date="2017-02" db="EMBL/GenBank/DDBJ databases">
        <title>Natronthermophilus aegyptiacus gen. nov.,sp. nov., an aerobic, extremely halophilic alkalithermophilic archaeon isolated from the athalassohaline Wadi An Natrun, Egypt.</title>
        <authorList>
            <person name="Zhao B."/>
        </authorList>
    </citation>
    <scope>NUCLEOTIDE SEQUENCE [LARGE SCALE GENOMIC DNA]</scope>
    <source>
        <strain evidence="2">JW/NM-HA 15</strain>
    </source>
</reference>
<protein>
    <recommendedName>
        <fullName evidence="3">CpXC domain-containing protein</fullName>
    </recommendedName>
</protein>
<dbReference type="Proteomes" id="UP000250088">
    <property type="component" value="Chromosome"/>
</dbReference>
<dbReference type="OrthoDB" id="156931at2157"/>
<name>A0A2Z2HTR8_9EURY</name>
<dbReference type="GeneID" id="32895065"/>
<accession>A0A2Z2HTR8</accession>
<evidence type="ECO:0008006" key="3">
    <source>
        <dbReference type="Google" id="ProtNLM"/>
    </source>
</evidence>
<organism evidence="1 2">
    <name type="scientific">Natrarchaeobaculum aegyptiacum</name>
    <dbReference type="NCBI Taxonomy" id="745377"/>
    <lineage>
        <taxon>Archaea</taxon>
        <taxon>Methanobacteriati</taxon>
        <taxon>Methanobacteriota</taxon>
        <taxon>Stenosarchaea group</taxon>
        <taxon>Halobacteria</taxon>
        <taxon>Halobacteriales</taxon>
        <taxon>Natrialbaceae</taxon>
        <taxon>Natrarchaeobaculum</taxon>
    </lineage>
</organism>
<gene>
    <name evidence="1" type="ORF">B1756_13270</name>
</gene>
<dbReference type="RefSeq" id="WP_086888972.1">
    <property type="nucleotide sequence ID" value="NZ_CP019893.1"/>
</dbReference>
<dbReference type="KEGG" id="naj:B1756_13270"/>
<proteinExistence type="predicted"/>
<dbReference type="EMBL" id="CP019893">
    <property type="protein sequence ID" value="ARS90600.1"/>
    <property type="molecule type" value="Genomic_DNA"/>
</dbReference>
<dbReference type="AlphaFoldDB" id="A0A2Z2HTR8"/>
<evidence type="ECO:0000313" key="1">
    <source>
        <dbReference type="EMBL" id="ARS90600.1"/>
    </source>
</evidence>
<keyword evidence="2" id="KW-1185">Reference proteome</keyword>